<proteinExistence type="inferred from homology"/>
<dbReference type="Pfam" id="PF00067">
    <property type="entry name" value="p450"/>
    <property type="match status" value="1"/>
</dbReference>
<dbReference type="GO" id="GO:0004497">
    <property type="term" value="F:monooxygenase activity"/>
    <property type="evidence" value="ECO:0007669"/>
    <property type="project" value="UniProtKB-KW"/>
</dbReference>
<dbReference type="InterPro" id="IPR001128">
    <property type="entry name" value="Cyt_P450"/>
</dbReference>
<keyword evidence="9" id="KW-1185">Reference proteome</keyword>
<dbReference type="CDD" id="cd11029">
    <property type="entry name" value="CYP107-like"/>
    <property type="match status" value="1"/>
</dbReference>
<dbReference type="SUPFAM" id="SSF48264">
    <property type="entry name" value="Cytochrome P450"/>
    <property type="match status" value="1"/>
</dbReference>
<evidence type="ECO:0000256" key="3">
    <source>
        <dbReference type="ARBA" id="ARBA00022723"/>
    </source>
</evidence>
<dbReference type="Proteomes" id="UP000622552">
    <property type="component" value="Unassembled WGS sequence"/>
</dbReference>
<keyword evidence="3 7" id="KW-0479">Metal-binding</keyword>
<dbReference type="EMBL" id="JADOUF010000001">
    <property type="protein sequence ID" value="MBG6137263.1"/>
    <property type="molecule type" value="Genomic_DNA"/>
</dbReference>
<dbReference type="GO" id="GO:0017000">
    <property type="term" value="P:antibiotic biosynthetic process"/>
    <property type="evidence" value="ECO:0007669"/>
    <property type="project" value="UniProtKB-ARBA"/>
</dbReference>
<dbReference type="InterPro" id="IPR017972">
    <property type="entry name" value="Cyt_P450_CS"/>
</dbReference>
<evidence type="ECO:0000256" key="4">
    <source>
        <dbReference type="ARBA" id="ARBA00023002"/>
    </source>
</evidence>
<dbReference type="InterPro" id="IPR002397">
    <property type="entry name" value="Cyt_P450_B"/>
</dbReference>
<dbReference type="PANTHER" id="PTHR46696:SF1">
    <property type="entry name" value="CYTOCHROME P450 YJIB-RELATED"/>
    <property type="match status" value="1"/>
</dbReference>
<evidence type="ECO:0000256" key="2">
    <source>
        <dbReference type="ARBA" id="ARBA00022617"/>
    </source>
</evidence>
<evidence type="ECO:0000256" key="1">
    <source>
        <dbReference type="ARBA" id="ARBA00010617"/>
    </source>
</evidence>
<evidence type="ECO:0000256" key="7">
    <source>
        <dbReference type="RuleBase" id="RU000461"/>
    </source>
</evidence>
<dbReference type="RefSeq" id="WP_197004145.1">
    <property type="nucleotide sequence ID" value="NZ_BONS01000020.1"/>
</dbReference>
<evidence type="ECO:0000256" key="5">
    <source>
        <dbReference type="ARBA" id="ARBA00023004"/>
    </source>
</evidence>
<evidence type="ECO:0000313" key="9">
    <source>
        <dbReference type="Proteomes" id="UP000622552"/>
    </source>
</evidence>
<dbReference type="PRINTS" id="PR00359">
    <property type="entry name" value="BP450"/>
</dbReference>
<dbReference type="AlphaFoldDB" id="A0A8J7GS68"/>
<dbReference type="InterPro" id="IPR036396">
    <property type="entry name" value="Cyt_P450_sf"/>
</dbReference>
<sequence length="390" mass="41251">MQTVPVVLDAAFVRDPYPIYERLRATGPVHRAVLPDGRGVWLVVGHHEVRAALADPRLTVDKRHANPGGWQGLQLPPALDANLLNLDGPDHARLRRLVTGAFTPRRVAGLRPGIEATAAALLDAMVGRGTADLVADYAVPLPVAVIGDLLGVAPGDRADFKGWTDTMLAAEAGERVDARSALGELLAFLTLLIATKRAHPADDLLSDLVAARDGDGGRLSGDELLSMAFLLLFAGHETSVQLIGSGALALIREPALRGAPGLVEELLRHDGPVGLAVRRFPTEDLTVGDTTIPAGDPVLLALGAAHRDPARYRTPDALDPARPDQGHLGFGHGVHYCLGAPLARLEAEVALGALFARFPEVALTVPAGDLRRRPTIRVRGLVALPVRLNP</sequence>
<comment type="similarity">
    <text evidence="1 7">Belongs to the cytochrome P450 family.</text>
</comment>
<organism evidence="8 9">
    <name type="scientific">Longispora fulva</name>
    <dbReference type="NCBI Taxonomy" id="619741"/>
    <lineage>
        <taxon>Bacteria</taxon>
        <taxon>Bacillati</taxon>
        <taxon>Actinomycetota</taxon>
        <taxon>Actinomycetes</taxon>
        <taxon>Micromonosporales</taxon>
        <taxon>Micromonosporaceae</taxon>
        <taxon>Longispora</taxon>
    </lineage>
</organism>
<reference evidence="8" key="1">
    <citation type="submission" date="2020-11" db="EMBL/GenBank/DDBJ databases">
        <title>Sequencing the genomes of 1000 actinobacteria strains.</title>
        <authorList>
            <person name="Klenk H.-P."/>
        </authorList>
    </citation>
    <scope>NUCLEOTIDE SEQUENCE</scope>
    <source>
        <strain evidence="8">DSM 45356</strain>
    </source>
</reference>
<comment type="caution">
    <text evidence="8">The sequence shown here is derived from an EMBL/GenBank/DDBJ whole genome shotgun (WGS) entry which is preliminary data.</text>
</comment>
<accession>A0A8J7GS68</accession>
<dbReference type="FunFam" id="1.10.630.10:FF:000018">
    <property type="entry name" value="Cytochrome P450 monooxygenase"/>
    <property type="match status" value="1"/>
</dbReference>
<protein>
    <submittedName>
        <fullName evidence="8">Cytochrome P450</fullName>
    </submittedName>
</protein>
<dbReference type="GO" id="GO:0016705">
    <property type="term" value="F:oxidoreductase activity, acting on paired donors, with incorporation or reduction of molecular oxygen"/>
    <property type="evidence" value="ECO:0007669"/>
    <property type="project" value="InterPro"/>
</dbReference>
<keyword evidence="6 7" id="KW-0503">Monooxygenase</keyword>
<dbReference type="PANTHER" id="PTHR46696">
    <property type="entry name" value="P450, PUTATIVE (EUROFUNG)-RELATED"/>
    <property type="match status" value="1"/>
</dbReference>
<evidence type="ECO:0000256" key="6">
    <source>
        <dbReference type="ARBA" id="ARBA00023033"/>
    </source>
</evidence>
<evidence type="ECO:0000313" key="8">
    <source>
        <dbReference type="EMBL" id="MBG6137263.1"/>
    </source>
</evidence>
<keyword evidence="4 7" id="KW-0560">Oxidoreductase</keyword>
<name>A0A8J7GS68_9ACTN</name>
<dbReference type="PROSITE" id="PS00086">
    <property type="entry name" value="CYTOCHROME_P450"/>
    <property type="match status" value="1"/>
</dbReference>
<keyword evidence="5 7" id="KW-0408">Iron</keyword>
<keyword evidence="2 7" id="KW-0349">Heme</keyword>
<dbReference type="GO" id="GO:0005506">
    <property type="term" value="F:iron ion binding"/>
    <property type="evidence" value="ECO:0007669"/>
    <property type="project" value="InterPro"/>
</dbReference>
<dbReference type="GO" id="GO:0020037">
    <property type="term" value="F:heme binding"/>
    <property type="evidence" value="ECO:0007669"/>
    <property type="project" value="InterPro"/>
</dbReference>
<gene>
    <name evidence="8" type="ORF">IW245_003457</name>
</gene>
<dbReference type="Gene3D" id="1.10.630.10">
    <property type="entry name" value="Cytochrome P450"/>
    <property type="match status" value="1"/>
</dbReference>